<dbReference type="InterPro" id="IPR020846">
    <property type="entry name" value="MFS_dom"/>
</dbReference>
<comment type="caution">
    <text evidence="8">The sequence shown here is derived from an EMBL/GenBank/DDBJ whole genome shotgun (WGS) entry which is preliminary data.</text>
</comment>
<feature type="transmembrane region" description="Helical" evidence="6">
    <location>
        <begin position="123"/>
        <end position="140"/>
    </location>
</feature>
<feature type="transmembrane region" description="Helical" evidence="6">
    <location>
        <begin position="146"/>
        <end position="169"/>
    </location>
</feature>
<dbReference type="GO" id="GO:0005886">
    <property type="term" value="C:plasma membrane"/>
    <property type="evidence" value="ECO:0007669"/>
    <property type="project" value="TreeGrafter"/>
</dbReference>
<dbReference type="Proteomes" id="UP001150266">
    <property type="component" value="Unassembled WGS sequence"/>
</dbReference>
<feature type="transmembrane region" description="Helical" evidence="6">
    <location>
        <begin position="181"/>
        <end position="200"/>
    </location>
</feature>
<feature type="transmembrane region" description="Helical" evidence="6">
    <location>
        <begin position="333"/>
        <end position="353"/>
    </location>
</feature>
<evidence type="ECO:0000256" key="3">
    <source>
        <dbReference type="ARBA" id="ARBA00022692"/>
    </source>
</evidence>
<feature type="transmembrane region" description="Helical" evidence="6">
    <location>
        <begin position="482"/>
        <end position="505"/>
    </location>
</feature>
<dbReference type="FunFam" id="1.20.1720.10:FF:000009">
    <property type="entry name" value="MFS multidrug transporter"/>
    <property type="match status" value="1"/>
</dbReference>
<gene>
    <name evidence="8" type="ORF">J3R30DRAFT_3479939</name>
</gene>
<keyword evidence="9" id="KW-1185">Reference proteome</keyword>
<dbReference type="OrthoDB" id="440553at2759"/>
<dbReference type="Gene3D" id="1.20.1720.10">
    <property type="entry name" value="Multidrug resistance protein D"/>
    <property type="match status" value="1"/>
</dbReference>
<keyword evidence="4 6" id="KW-1133">Transmembrane helix</keyword>
<dbReference type="InterPro" id="IPR011701">
    <property type="entry name" value="MFS"/>
</dbReference>
<dbReference type="Pfam" id="PF07690">
    <property type="entry name" value="MFS_1"/>
    <property type="match status" value="1"/>
</dbReference>
<feature type="transmembrane region" description="Helical" evidence="6">
    <location>
        <begin position="212"/>
        <end position="231"/>
    </location>
</feature>
<feature type="domain" description="Major facilitator superfamily (MFS) profile" evidence="7">
    <location>
        <begin position="57"/>
        <end position="508"/>
    </location>
</feature>
<feature type="transmembrane region" description="Helical" evidence="6">
    <location>
        <begin position="455"/>
        <end position="476"/>
    </location>
</feature>
<organism evidence="8 9">
    <name type="scientific">Lentinula aciculospora</name>
    <dbReference type="NCBI Taxonomy" id="153920"/>
    <lineage>
        <taxon>Eukaryota</taxon>
        <taxon>Fungi</taxon>
        <taxon>Dikarya</taxon>
        <taxon>Basidiomycota</taxon>
        <taxon>Agaricomycotina</taxon>
        <taxon>Agaricomycetes</taxon>
        <taxon>Agaricomycetidae</taxon>
        <taxon>Agaricales</taxon>
        <taxon>Marasmiineae</taxon>
        <taxon>Omphalotaceae</taxon>
        <taxon>Lentinula</taxon>
    </lineage>
</organism>
<dbReference type="PROSITE" id="PS50850">
    <property type="entry name" value="MFS"/>
    <property type="match status" value="1"/>
</dbReference>
<feature type="transmembrane region" description="Helical" evidence="6">
    <location>
        <begin position="290"/>
        <end position="313"/>
    </location>
</feature>
<reference evidence="8" key="1">
    <citation type="submission" date="2022-08" db="EMBL/GenBank/DDBJ databases">
        <title>A Global Phylogenomic Analysis of the Shiitake Genus Lentinula.</title>
        <authorList>
            <consortium name="DOE Joint Genome Institute"/>
            <person name="Sierra-Patev S."/>
            <person name="Min B."/>
            <person name="Naranjo-Ortiz M."/>
            <person name="Looney B."/>
            <person name="Konkel Z."/>
            <person name="Slot J.C."/>
            <person name="Sakamoto Y."/>
            <person name="Steenwyk J.L."/>
            <person name="Rokas A."/>
            <person name="Carro J."/>
            <person name="Camarero S."/>
            <person name="Ferreira P."/>
            <person name="Molpeceres G."/>
            <person name="Ruiz-Duenas F.J."/>
            <person name="Serrano A."/>
            <person name="Henrissat B."/>
            <person name="Drula E."/>
            <person name="Hughes K.W."/>
            <person name="Mata J.L."/>
            <person name="Ishikawa N.K."/>
            <person name="Vargas-Isla R."/>
            <person name="Ushijima S."/>
            <person name="Smith C.A."/>
            <person name="Ahrendt S."/>
            <person name="Andreopoulos W."/>
            <person name="He G."/>
            <person name="Labutti K."/>
            <person name="Lipzen A."/>
            <person name="Ng V."/>
            <person name="Riley R."/>
            <person name="Sandor L."/>
            <person name="Barry K."/>
            <person name="Martinez A.T."/>
            <person name="Xiao Y."/>
            <person name="Gibbons J.G."/>
            <person name="Terashima K."/>
            <person name="Grigoriev I.V."/>
            <person name="Hibbett D.S."/>
        </authorList>
    </citation>
    <scope>NUCLEOTIDE SEQUENCE</scope>
    <source>
        <strain evidence="8">JLM2183</strain>
    </source>
</reference>
<feature type="transmembrane region" description="Helical" evidence="6">
    <location>
        <begin position="55"/>
        <end position="78"/>
    </location>
</feature>
<dbReference type="EMBL" id="JAOTPV010000009">
    <property type="protein sequence ID" value="KAJ4478191.1"/>
    <property type="molecule type" value="Genomic_DNA"/>
</dbReference>
<evidence type="ECO:0000259" key="7">
    <source>
        <dbReference type="PROSITE" id="PS50850"/>
    </source>
</evidence>
<dbReference type="PANTHER" id="PTHR23502:SF51">
    <property type="entry name" value="QUINIDINE RESISTANCE PROTEIN 1-RELATED"/>
    <property type="match status" value="1"/>
</dbReference>
<evidence type="ECO:0000313" key="8">
    <source>
        <dbReference type="EMBL" id="KAJ4478191.1"/>
    </source>
</evidence>
<feature type="transmembrane region" description="Helical" evidence="6">
    <location>
        <begin position="392"/>
        <end position="410"/>
    </location>
</feature>
<evidence type="ECO:0000256" key="6">
    <source>
        <dbReference type="SAM" id="Phobius"/>
    </source>
</evidence>
<evidence type="ECO:0000256" key="4">
    <source>
        <dbReference type="ARBA" id="ARBA00022989"/>
    </source>
</evidence>
<dbReference type="SUPFAM" id="SSF103473">
    <property type="entry name" value="MFS general substrate transporter"/>
    <property type="match status" value="1"/>
</dbReference>
<proteinExistence type="predicted"/>
<comment type="subcellular location">
    <subcellularLocation>
        <location evidence="1">Membrane</location>
        <topology evidence="1">Multi-pass membrane protein</topology>
    </subcellularLocation>
</comment>
<evidence type="ECO:0000256" key="2">
    <source>
        <dbReference type="ARBA" id="ARBA00022448"/>
    </source>
</evidence>
<accession>A0A9W9ABH2</accession>
<keyword evidence="3 6" id="KW-0812">Transmembrane</keyword>
<dbReference type="GO" id="GO:0022857">
    <property type="term" value="F:transmembrane transporter activity"/>
    <property type="evidence" value="ECO:0007669"/>
    <property type="project" value="InterPro"/>
</dbReference>
<keyword evidence="5 6" id="KW-0472">Membrane</keyword>
<evidence type="ECO:0000313" key="9">
    <source>
        <dbReference type="Proteomes" id="UP001150266"/>
    </source>
</evidence>
<evidence type="ECO:0000256" key="1">
    <source>
        <dbReference type="ARBA" id="ARBA00004141"/>
    </source>
</evidence>
<sequence length="545" mass="59631">MAEQKNHRITTEVTQVEASHKIASEQLADAVDVEANDTKGQHEPLYSTFPKSQKITILIIGTLAGLISPLTGSIYLPAMNSIATELGVEISLINMTITTYQVFQGLAPSFIASLADSRGRRPAYLLAFIVYVVANLGLALQNSYTALLILRCLQSIGSSATIALGSAVVADIVTRAERGVWIGYAGLGTSLGPALGPIIGGFLDEYFGWHSIFWFLLVLGGILLVIIFAFMPETGRTVVGNASVKPLRWNLSLLQWLRLRNGRHFNATENIEEDRSTIGRPKRRVYPISALRILLELEGGITLGFGAIFYAGYFMVMTTLSEQLSSRFGFSPAKIGFCYLPLGFGSLCSRWTAGRLFDWNFRRYARLLGVPLDLSRQQQLEVFPIERIRLEVCIPMIYISCGTVLAYAWAMQLHASLARIEVALFFLGLFFTGAQQGLNMLIVDTHADTPATATAANNLFRGLLSSGGAAVAPILIGKIGIGLTGILISGMWIAFSPCLWAVLVYGKKWRDDMENERKESLTPTTPTTPTTPLLVVNQRNFGTCM</sequence>
<feature type="transmembrane region" description="Helical" evidence="6">
    <location>
        <begin position="90"/>
        <end position="111"/>
    </location>
</feature>
<dbReference type="Gene3D" id="1.20.1250.20">
    <property type="entry name" value="MFS general substrate transporter like domains"/>
    <property type="match status" value="1"/>
</dbReference>
<protein>
    <submittedName>
        <fullName evidence="8">Major facilitator superfamily domain-containing protein</fullName>
    </submittedName>
</protein>
<feature type="transmembrane region" description="Helical" evidence="6">
    <location>
        <begin position="422"/>
        <end position="443"/>
    </location>
</feature>
<keyword evidence="2" id="KW-0813">Transport</keyword>
<dbReference type="InterPro" id="IPR036259">
    <property type="entry name" value="MFS_trans_sf"/>
</dbReference>
<evidence type="ECO:0000256" key="5">
    <source>
        <dbReference type="ARBA" id="ARBA00023136"/>
    </source>
</evidence>
<dbReference type="AlphaFoldDB" id="A0A9W9ABH2"/>
<dbReference type="PANTHER" id="PTHR23502">
    <property type="entry name" value="MAJOR FACILITATOR SUPERFAMILY"/>
    <property type="match status" value="1"/>
</dbReference>
<name>A0A9W9ABH2_9AGAR</name>